<evidence type="ECO:0000256" key="5">
    <source>
        <dbReference type="RuleBase" id="RU003733"/>
    </source>
</evidence>
<comment type="similarity">
    <text evidence="1 5">Belongs to the FGGY kinase family.</text>
</comment>
<evidence type="ECO:0000313" key="9">
    <source>
        <dbReference type="Proteomes" id="UP001597114"/>
    </source>
</evidence>
<dbReference type="PANTHER" id="PTHR43095">
    <property type="entry name" value="SUGAR KINASE"/>
    <property type="match status" value="1"/>
</dbReference>
<protein>
    <submittedName>
        <fullName evidence="8">FGGY-family carbohydrate kinase</fullName>
        <ecNumber evidence="8">2.7.1.-</ecNumber>
    </submittedName>
</protein>
<name>A0ABW4F5E9_9PSEU</name>
<dbReference type="InterPro" id="IPR018484">
    <property type="entry name" value="FGGY_N"/>
</dbReference>
<dbReference type="Proteomes" id="UP001597114">
    <property type="component" value="Unassembled WGS sequence"/>
</dbReference>
<dbReference type="InterPro" id="IPR018483">
    <property type="entry name" value="Carb_kinase_FGGY_CS"/>
</dbReference>
<dbReference type="CDD" id="cd07805">
    <property type="entry name" value="ASKHA_NBD_FGGY_CvXK-like"/>
    <property type="match status" value="1"/>
</dbReference>
<proteinExistence type="inferred from homology"/>
<dbReference type="GO" id="GO:0016301">
    <property type="term" value="F:kinase activity"/>
    <property type="evidence" value="ECO:0007669"/>
    <property type="project" value="UniProtKB-KW"/>
</dbReference>
<keyword evidence="4 5" id="KW-0418">Kinase</keyword>
<evidence type="ECO:0000256" key="2">
    <source>
        <dbReference type="ARBA" id="ARBA00022629"/>
    </source>
</evidence>
<dbReference type="PROSITE" id="PS00445">
    <property type="entry name" value="FGGY_KINASES_2"/>
    <property type="match status" value="1"/>
</dbReference>
<dbReference type="PIRSF" id="PIRSF000538">
    <property type="entry name" value="GlpK"/>
    <property type="match status" value="1"/>
</dbReference>
<evidence type="ECO:0000313" key="8">
    <source>
        <dbReference type="EMBL" id="MFD1522771.1"/>
    </source>
</evidence>
<dbReference type="Pfam" id="PF00370">
    <property type="entry name" value="FGGY_N"/>
    <property type="match status" value="1"/>
</dbReference>
<accession>A0ABW4F5E9</accession>
<evidence type="ECO:0000256" key="1">
    <source>
        <dbReference type="ARBA" id="ARBA00009156"/>
    </source>
</evidence>
<keyword evidence="2" id="KW-0119">Carbohydrate metabolism</keyword>
<evidence type="ECO:0000259" key="7">
    <source>
        <dbReference type="Pfam" id="PF02782"/>
    </source>
</evidence>
<reference evidence="9" key="1">
    <citation type="journal article" date="2019" name="Int. J. Syst. Evol. Microbiol.">
        <title>The Global Catalogue of Microorganisms (GCM) 10K type strain sequencing project: providing services to taxonomists for standard genome sequencing and annotation.</title>
        <authorList>
            <consortium name="The Broad Institute Genomics Platform"/>
            <consortium name="The Broad Institute Genome Sequencing Center for Infectious Disease"/>
            <person name="Wu L."/>
            <person name="Ma J."/>
        </authorList>
    </citation>
    <scope>NUCLEOTIDE SEQUENCE [LARGE SCALE GENOMIC DNA]</scope>
    <source>
        <strain evidence="9">CCM 7043</strain>
    </source>
</reference>
<dbReference type="InterPro" id="IPR000577">
    <property type="entry name" value="Carb_kinase_FGGY"/>
</dbReference>
<sequence>MDARVMVVDAGTSAVKAAVLDGPRVLASSEVTLRVDRPEPSHAEQSPDAWWDAFVAAVRGCSTDDPAPTALAITGQMQDLVLLDEHGGSIRPALLYADHRATAELSTLTAELGGSWFRATGNVADPSSTAAQLRWVSEHEPEALRRTREVVLGSPGYLVRRAASEGVCDLTTASTTGLLDIASGTWWAPVLAALGVDEGLLPRLVDGASVCGRLGPGPAGELGLPSGLPVVHAAGDVGAATAGLVGDQRDTPNISLGTSGGLATLTDSTPGPHGALHRMVGPRGDGSILIGSLLSAGATLDWARRTYLPGCDHATADGLAAAAGPTDLLMLPSLAGERSPVRDPAARGAVIGLRPTTTAGELYRAAMEGIAYSLREISALMPGASAVDERPVPLSGGAGRSVLLRQIIADVMARPVLPVAAQHASLIGAQRAAAIALGEPVPPSALETADLAETLRPGPHQHHYDALVSAHARLWQALSPTFAALADPAPTTHP</sequence>
<feature type="domain" description="Carbohydrate kinase FGGY N-terminal" evidence="6">
    <location>
        <begin position="6"/>
        <end position="242"/>
    </location>
</feature>
<dbReference type="RefSeq" id="WP_344721487.1">
    <property type="nucleotide sequence ID" value="NZ_BAAAUS010000008.1"/>
</dbReference>
<dbReference type="PANTHER" id="PTHR43095:SF5">
    <property type="entry name" value="XYLULOSE KINASE"/>
    <property type="match status" value="1"/>
</dbReference>
<dbReference type="InterPro" id="IPR043129">
    <property type="entry name" value="ATPase_NBD"/>
</dbReference>
<feature type="domain" description="Carbohydrate kinase FGGY C-terminal" evidence="7">
    <location>
        <begin position="253"/>
        <end position="436"/>
    </location>
</feature>
<dbReference type="Gene3D" id="3.30.420.40">
    <property type="match status" value="2"/>
</dbReference>
<gene>
    <name evidence="8" type="ORF">ACFSJD_35140</name>
</gene>
<dbReference type="InterPro" id="IPR018485">
    <property type="entry name" value="FGGY_C"/>
</dbReference>
<keyword evidence="3 5" id="KW-0808">Transferase</keyword>
<dbReference type="SUPFAM" id="SSF53067">
    <property type="entry name" value="Actin-like ATPase domain"/>
    <property type="match status" value="2"/>
</dbReference>
<evidence type="ECO:0000256" key="3">
    <source>
        <dbReference type="ARBA" id="ARBA00022679"/>
    </source>
</evidence>
<dbReference type="EMBL" id="JBHUCO010000049">
    <property type="protein sequence ID" value="MFD1522771.1"/>
    <property type="molecule type" value="Genomic_DNA"/>
</dbReference>
<dbReference type="Pfam" id="PF02782">
    <property type="entry name" value="FGGY_C"/>
    <property type="match status" value="1"/>
</dbReference>
<evidence type="ECO:0000259" key="6">
    <source>
        <dbReference type="Pfam" id="PF00370"/>
    </source>
</evidence>
<evidence type="ECO:0000256" key="4">
    <source>
        <dbReference type="ARBA" id="ARBA00022777"/>
    </source>
</evidence>
<keyword evidence="2" id="KW-0859">Xylose metabolism</keyword>
<organism evidence="8 9">
    <name type="scientific">Pseudonocardia yunnanensis</name>
    <dbReference type="NCBI Taxonomy" id="58107"/>
    <lineage>
        <taxon>Bacteria</taxon>
        <taxon>Bacillati</taxon>
        <taxon>Actinomycetota</taxon>
        <taxon>Actinomycetes</taxon>
        <taxon>Pseudonocardiales</taxon>
        <taxon>Pseudonocardiaceae</taxon>
        <taxon>Pseudonocardia</taxon>
    </lineage>
</organism>
<keyword evidence="9" id="KW-1185">Reference proteome</keyword>
<dbReference type="InterPro" id="IPR050406">
    <property type="entry name" value="FGGY_Carb_Kinase"/>
</dbReference>
<dbReference type="EC" id="2.7.1.-" evidence="8"/>
<comment type="caution">
    <text evidence="8">The sequence shown here is derived from an EMBL/GenBank/DDBJ whole genome shotgun (WGS) entry which is preliminary data.</text>
</comment>